<evidence type="ECO:0000256" key="1">
    <source>
        <dbReference type="ARBA" id="ARBA00022741"/>
    </source>
</evidence>
<name>A0ABW3VGQ2_9PSEU</name>
<gene>
    <name evidence="6" type="ORF">ACFQ34_09215</name>
</gene>
<reference evidence="7" key="1">
    <citation type="journal article" date="2019" name="Int. J. Syst. Evol. Microbiol.">
        <title>The Global Catalogue of Microorganisms (GCM) 10K type strain sequencing project: providing services to taxonomists for standard genome sequencing and annotation.</title>
        <authorList>
            <consortium name="The Broad Institute Genomics Platform"/>
            <consortium name="The Broad Institute Genome Sequencing Center for Infectious Disease"/>
            <person name="Wu L."/>
            <person name="Ma J."/>
        </authorList>
    </citation>
    <scope>NUCLEOTIDE SEQUENCE [LARGE SCALE GENOMIC DNA]</scope>
    <source>
        <strain evidence="7">CCUG 49018</strain>
    </source>
</reference>
<comment type="caution">
    <text evidence="6">The sequence shown here is derived from an EMBL/GenBank/DDBJ whole genome shotgun (WGS) entry which is preliminary data.</text>
</comment>
<accession>A0ABW3VGQ2</accession>
<keyword evidence="7" id="KW-1185">Reference proteome</keyword>
<feature type="region of interest" description="Disordered" evidence="4">
    <location>
        <begin position="908"/>
        <end position="958"/>
    </location>
</feature>
<dbReference type="EMBL" id="JBHTMB010000063">
    <property type="protein sequence ID" value="MFD1233459.1"/>
    <property type="molecule type" value="Genomic_DNA"/>
</dbReference>
<evidence type="ECO:0000259" key="5">
    <source>
        <dbReference type="PROSITE" id="PS50901"/>
    </source>
</evidence>
<feature type="binding site" evidence="3">
    <location>
        <begin position="418"/>
        <end position="425"/>
    </location>
    <ligand>
        <name>ATP</name>
        <dbReference type="ChEBI" id="CHEBI:30616"/>
    </ligand>
</feature>
<dbReference type="SUPFAM" id="SSF52540">
    <property type="entry name" value="P-loop containing nucleoside triphosphate hydrolases"/>
    <property type="match status" value="1"/>
</dbReference>
<dbReference type="Proteomes" id="UP001597182">
    <property type="component" value="Unassembled WGS sequence"/>
</dbReference>
<evidence type="ECO:0000256" key="4">
    <source>
        <dbReference type="SAM" id="MobiDB-lite"/>
    </source>
</evidence>
<feature type="domain" description="FtsK" evidence="5">
    <location>
        <begin position="392"/>
        <end position="605"/>
    </location>
</feature>
<dbReference type="Pfam" id="PF01580">
    <property type="entry name" value="FtsK_SpoIIIE"/>
    <property type="match status" value="1"/>
</dbReference>
<keyword evidence="2 3" id="KW-0067">ATP-binding</keyword>
<dbReference type="InterPro" id="IPR050206">
    <property type="entry name" value="FtsK/SpoIIIE/SftA"/>
</dbReference>
<sequence>MARRPGRRERIVSAFADFADAVEAALRGAGAARDEAVRAHARAMLELWLRTDGLDAARADEGLAAAFASAELAPVVARVEADHAATFDTWQAGGPAALRAVFDEAAPGAAGDDPDRWIGDAGKDDGTDGVPRLWRIGHASVAGGESFPVGVPLLDDSHLQVVSAPDCRATAEALVEALLVRVLSYFRPGLVAVHVWDVGQFTGSLPGLYPLTSTGLLTVHDPGRLPALLEELSDRIRRVHTRVLVDGHPSLRALAAETDGRRTEPWLVAVLVGNRTALSEDDHRQLQRVARGGLACGISLVLLDVPVTLNAAVETVDMRPPRQVRTSMTGPHVDVRLDRPLPRDKVVAAGIAISRAHEEWRSRVGTFADLLPPPAEWGTGRGERGGTAAGVHAPVGFAEGLRKDLVLADGSPHALIGGPSGTGKTNLLLTMIGSMAARYSPHELEFYLLDFKEGVSFAQFAPGRRDTTWLPHARLVGVNVNTDREFGLALLRFLSDEMRRRADAAKEHEVTKLEELRHRDPHGHWPRIVAVIDEFQYLFAERDDVTRAATQLLEDVARRGRSQGIHLVLASQDVSGIEAFWGRPAIFEQFVLRVALPRARRVLADLNDAALDLPRWHAVLNHESGIKHGNEIVRIPDAAQSTLALLQQRLHDDHAAAFAPPVLFDGARAPRYADLADRLPAAGGGATPRALVGQVIDVAASPATVALPDAPARNIAVLGAGASDALAVLAAATGSLRDQYAPGEVDVVLVPLVVEAVESARRMAARLAGHAVTTVGLDGIRERVETLAADVTARLSGGPRRPVHLVLLGGDAADHVLDRPGTEALRRILHFGPETGVHVLGWWRSVGRLRTLLTLGAAPDDIGAWVALDVQGSELGPLGPGLLQWAPRPGRGLFFDRAQHARPQVVLVPEPEQDQASRSGAAGEVPLSGAAGEVPLPSAPGDVPLSGAAGDVSREDRG</sequence>
<dbReference type="PANTHER" id="PTHR22683:SF41">
    <property type="entry name" value="DNA TRANSLOCASE FTSK"/>
    <property type="match status" value="1"/>
</dbReference>
<evidence type="ECO:0000256" key="2">
    <source>
        <dbReference type="ARBA" id="ARBA00022840"/>
    </source>
</evidence>
<proteinExistence type="predicted"/>
<dbReference type="InterPro" id="IPR002543">
    <property type="entry name" value="FtsK_dom"/>
</dbReference>
<keyword evidence="1 3" id="KW-0547">Nucleotide-binding</keyword>
<dbReference type="PANTHER" id="PTHR22683">
    <property type="entry name" value="SPORULATION PROTEIN RELATED"/>
    <property type="match status" value="1"/>
</dbReference>
<dbReference type="CDD" id="cd01127">
    <property type="entry name" value="TrwB_TraG_TraD_VirD4"/>
    <property type="match status" value="1"/>
</dbReference>
<protein>
    <submittedName>
        <fullName evidence="6">FtsK/SpoIIIE domain-containing protein</fullName>
    </submittedName>
</protein>
<dbReference type="Gene3D" id="3.40.50.300">
    <property type="entry name" value="P-loop containing nucleotide triphosphate hydrolases"/>
    <property type="match status" value="1"/>
</dbReference>
<dbReference type="PROSITE" id="PS50901">
    <property type="entry name" value="FTSK"/>
    <property type="match status" value="1"/>
</dbReference>
<dbReference type="InterPro" id="IPR027417">
    <property type="entry name" value="P-loop_NTPase"/>
</dbReference>
<organism evidence="6 7">
    <name type="scientific">Pseudonocardia benzenivorans</name>
    <dbReference type="NCBI Taxonomy" id="228005"/>
    <lineage>
        <taxon>Bacteria</taxon>
        <taxon>Bacillati</taxon>
        <taxon>Actinomycetota</taxon>
        <taxon>Actinomycetes</taxon>
        <taxon>Pseudonocardiales</taxon>
        <taxon>Pseudonocardiaceae</taxon>
        <taxon>Pseudonocardia</taxon>
    </lineage>
</organism>
<dbReference type="RefSeq" id="WP_346092438.1">
    <property type="nucleotide sequence ID" value="NZ_BAABKS010000053.1"/>
</dbReference>
<evidence type="ECO:0000313" key="6">
    <source>
        <dbReference type="EMBL" id="MFD1233459.1"/>
    </source>
</evidence>
<evidence type="ECO:0000313" key="7">
    <source>
        <dbReference type="Proteomes" id="UP001597182"/>
    </source>
</evidence>
<evidence type="ECO:0000256" key="3">
    <source>
        <dbReference type="PROSITE-ProRule" id="PRU00289"/>
    </source>
</evidence>